<evidence type="ECO:0000313" key="2">
    <source>
        <dbReference type="Proteomes" id="UP001292094"/>
    </source>
</evidence>
<comment type="caution">
    <text evidence="1">The sequence shown here is derived from an EMBL/GenBank/DDBJ whole genome shotgun (WGS) entry which is preliminary data.</text>
</comment>
<sequence length="85" mass="9061">MLSKVSICCQKCQYVVKSVNMLSKVRVAESPEATTGNSILCPLANLGAAEPTGSGVYSQGDKFEFPRHQRSRDIGGAIVCGVQSR</sequence>
<dbReference type="AlphaFoldDB" id="A0AAE1PV16"/>
<reference evidence="1" key="1">
    <citation type="submission" date="2023-11" db="EMBL/GenBank/DDBJ databases">
        <title>Genome assemblies of two species of porcelain crab, Petrolisthes cinctipes and Petrolisthes manimaculis (Anomura: Porcellanidae).</title>
        <authorList>
            <person name="Angst P."/>
        </authorList>
    </citation>
    <scope>NUCLEOTIDE SEQUENCE</scope>
    <source>
        <strain evidence="1">PB745_02</strain>
        <tissue evidence="1">Gill</tissue>
    </source>
</reference>
<dbReference type="EMBL" id="JAWZYT010001191">
    <property type="protein sequence ID" value="KAK4314723.1"/>
    <property type="molecule type" value="Genomic_DNA"/>
</dbReference>
<organism evidence="1 2">
    <name type="scientific">Petrolisthes manimaculis</name>
    <dbReference type="NCBI Taxonomy" id="1843537"/>
    <lineage>
        <taxon>Eukaryota</taxon>
        <taxon>Metazoa</taxon>
        <taxon>Ecdysozoa</taxon>
        <taxon>Arthropoda</taxon>
        <taxon>Crustacea</taxon>
        <taxon>Multicrustacea</taxon>
        <taxon>Malacostraca</taxon>
        <taxon>Eumalacostraca</taxon>
        <taxon>Eucarida</taxon>
        <taxon>Decapoda</taxon>
        <taxon>Pleocyemata</taxon>
        <taxon>Anomura</taxon>
        <taxon>Galatheoidea</taxon>
        <taxon>Porcellanidae</taxon>
        <taxon>Petrolisthes</taxon>
    </lineage>
</organism>
<gene>
    <name evidence="1" type="ORF">Pmani_014004</name>
</gene>
<evidence type="ECO:0000313" key="1">
    <source>
        <dbReference type="EMBL" id="KAK4314723.1"/>
    </source>
</evidence>
<protein>
    <submittedName>
        <fullName evidence="1">Uncharacterized protein</fullName>
    </submittedName>
</protein>
<dbReference type="Proteomes" id="UP001292094">
    <property type="component" value="Unassembled WGS sequence"/>
</dbReference>
<name>A0AAE1PV16_9EUCA</name>
<accession>A0AAE1PV16</accession>
<proteinExistence type="predicted"/>
<keyword evidence="2" id="KW-1185">Reference proteome</keyword>